<name>A0A182TC94_9DIPT</name>
<feature type="transmembrane region" description="Helical" evidence="6">
    <location>
        <begin position="49"/>
        <end position="67"/>
    </location>
</feature>
<keyword evidence="5 6" id="KW-0472">Membrane</keyword>
<evidence type="ECO:0000256" key="5">
    <source>
        <dbReference type="ARBA" id="ARBA00023136"/>
    </source>
</evidence>
<dbReference type="GO" id="GO:0005886">
    <property type="term" value="C:plasma membrane"/>
    <property type="evidence" value="ECO:0007669"/>
    <property type="project" value="UniProtKB-SubCell"/>
</dbReference>
<dbReference type="AlphaFoldDB" id="A0A182TC94"/>
<evidence type="ECO:0000256" key="6">
    <source>
        <dbReference type="RuleBase" id="RU363108"/>
    </source>
</evidence>
<dbReference type="Proteomes" id="UP000075901">
    <property type="component" value="Unassembled WGS sequence"/>
</dbReference>
<evidence type="ECO:0000256" key="1">
    <source>
        <dbReference type="ARBA" id="ARBA00004651"/>
    </source>
</evidence>
<evidence type="ECO:0000256" key="3">
    <source>
        <dbReference type="ARBA" id="ARBA00022692"/>
    </source>
</evidence>
<evidence type="ECO:0000313" key="7">
    <source>
        <dbReference type="EnsemblMetazoa" id="AMAM023958-PA"/>
    </source>
</evidence>
<comment type="similarity">
    <text evidence="6">Belongs to the insect chemoreceptor superfamily. Gustatory receptor (GR) family.</text>
</comment>
<organism evidence="7 8">
    <name type="scientific">Anopheles maculatus</name>
    <dbReference type="NCBI Taxonomy" id="74869"/>
    <lineage>
        <taxon>Eukaryota</taxon>
        <taxon>Metazoa</taxon>
        <taxon>Ecdysozoa</taxon>
        <taxon>Arthropoda</taxon>
        <taxon>Hexapoda</taxon>
        <taxon>Insecta</taxon>
        <taxon>Pterygota</taxon>
        <taxon>Neoptera</taxon>
        <taxon>Endopterygota</taxon>
        <taxon>Diptera</taxon>
        <taxon>Nematocera</taxon>
        <taxon>Culicoidea</taxon>
        <taxon>Culicidae</taxon>
        <taxon>Anophelinae</taxon>
        <taxon>Anopheles</taxon>
        <taxon>Anopheles maculatus group</taxon>
    </lineage>
</organism>
<keyword evidence="2 6" id="KW-1003">Cell membrane</keyword>
<feature type="transmembrane region" description="Helical" evidence="6">
    <location>
        <begin position="238"/>
        <end position="258"/>
    </location>
</feature>
<keyword evidence="6" id="KW-0807">Transducer</keyword>
<evidence type="ECO:0000256" key="4">
    <source>
        <dbReference type="ARBA" id="ARBA00022989"/>
    </source>
</evidence>
<keyword evidence="4 6" id="KW-1133">Transmembrane helix</keyword>
<dbReference type="GO" id="GO:0007165">
    <property type="term" value="P:signal transduction"/>
    <property type="evidence" value="ECO:0007669"/>
    <property type="project" value="UniProtKB-KW"/>
</dbReference>
<feature type="transmembrane region" description="Helical" evidence="6">
    <location>
        <begin position="337"/>
        <end position="367"/>
    </location>
</feature>
<keyword evidence="8" id="KW-1185">Reference proteome</keyword>
<feature type="transmembrane region" description="Helical" evidence="6">
    <location>
        <begin position="73"/>
        <end position="93"/>
    </location>
</feature>
<protein>
    <recommendedName>
        <fullName evidence="6">Gustatory receptor</fullName>
    </recommendedName>
</protein>
<feature type="transmembrane region" description="Helical" evidence="6">
    <location>
        <begin position="270"/>
        <end position="290"/>
    </location>
</feature>
<proteinExistence type="inferred from homology"/>
<dbReference type="GO" id="GO:0050909">
    <property type="term" value="P:sensory perception of taste"/>
    <property type="evidence" value="ECO:0007669"/>
    <property type="project" value="InterPro"/>
</dbReference>
<feature type="transmembrane region" description="Helical" evidence="6">
    <location>
        <begin position="138"/>
        <end position="160"/>
    </location>
</feature>
<keyword evidence="3 6" id="KW-0812">Transmembrane</keyword>
<sequence length="392" mass="44928">MNTGFREVQRCMHVHLYRSFKVHLHCIQLLFIAPCLDRSPIFYFKQARLLMTTGTLAWIAICGYQAIAELIEVPMPFFTGVLYVNEVVLCVFISMQTMSRGYIEAQRYKQFMESIYQVAVAIPCTEWTEVLVYLRVKLLWICTIFGVIFSMGLLFDYLHFGSFYSTLFTLGAYLLPNTCATISLAQYYAGAILIYKLQEKINQHLSSGKAQVNLTQTKHLYLRLDSCFQLITRSYEMLIVTNVFAGINVTSLQLLEIYQYLQSNDSDPIYLAYNGLWILLQLFMLLMVLFPSEMIKREQTRFGTILFEGSHQHESSEMAEDQQLTRLRMLTLGRKKIVATACGVLKLELSSLSSIFVALLSFMIILIQFDSAKLNKHNGAVTAIDSLYNSKA</sequence>
<evidence type="ECO:0000313" key="8">
    <source>
        <dbReference type="Proteomes" id="UP000075901"/>
    </source>
</evidence>
<comment type="subcellular location">
    <subcellularLocation>
        <location evidence="1 6">Cell membrane</location>
        <topology evidence="1 6">Multi-pass membrane protein</topology>
    </subcellularLocation>
</comment>
<evidence type="ECO:0000256" key="2">
    <source>
        <dbReference type="ARBA" id="ARBA00022475"/>
    </source>
</evidence>
<reference evidence="7" key="2">
    <citation type="submission" date="2020-05" db="UniProtKB">
        <authorList>
            <consortium name="EnsemblMetazoa"/>
        </authorList>
    </citation>
    <scope>IDENTIFICATION</scope>
    <source>
        <strain evidence="7">maculatus3</strain>
    </source>
</reference>
<feature type="transmembrane region" description="Helical" evidence="6">
    <location>
        <begin position="172"/>
        <end position="195"/>
    </location>
</feature>
<dbReference type="VEuPathDB" id="VectorBase:AMAM023958"/>
<accession>A0A182TC94</accession>
<comment type="function">
    <text evidence="6">Gustatory receptor which mediates acceptance or avoidance behavior, depending on its substrates.</text>
</comment>
<dbReference type="InterPro" id="IPR013604">
    <property type="entry name" value="7TM_chemorcpt"/>
</dbReference>
<dbReference type="EnsemblMetazoa" id="AMAM023958-RA">
    <property type="protein sequence ID" value="AMAM023958-PA"/>
    <property type="gene ID" value="AMAM023958"/>
</dbReference>
<keyword evidence="6" id="KW-0675">Receptor</keyword>
<dbReference type="Pfam" id="PF08395">
    <property type="entry name" value="7tm_7"/>
    <property type="match status" value="1"/>
</dbReference>
<reference evidence="8" key="1">
    <citation type="submission" date="2013-09" db="EMBL/GenBank/DDBJ databases">
        <title>The Genome Sequence of Anopheles maculatus species B.</title>
        <authorList>
            <consortium name="The Broad Institute Genomics Platform"/>
            <person name="Neafsey D.E."/>
            <person name="Besansky N."/>
            <person name="Howell P."/>
            <person name="Walton C."/>
            <person name="Young S.K."/>
            <person name="Zeng Q."/>
            <person name="Gargeya S."/>
            <person name="Fitzgerald M."/>
            <person name="Haas B."/>
            <person name="Abouelleil A."/>
            <person name="Allen A.W."/>
            <person name="Alvarado L."/>
            <person name="Arachchi H.M."/>
            <person name="Berlin A.M."/>
            <person name="Chapman S.B."/>
            <person name="Gainer-Dewar J."/>
            <person name="Goldberg J."/>
            <person name="Griggs A."/>
            <person name="Gujja S."/>
            <person name="Hansen M."/>
            <person name="Howarth C."/>
            <person name="Imamovic A."/>
            <person name="Ireland A."/>
            <person name="Larimer J."/>
            <person name="McCowan C."/>
            <person name="Murphy C."/>
            <person name="Pearson M."/>
            <person name="Poon T.W."/>
            <person name="Priest M."/>
            <person name="Roberts A."/>
            <person name="Saif S."/>
            <person name="Shea T."/>
            <person name="Sisk P."/>
            <person name="Sykes S."/>
            <person name="Wortman J."/>
            <person name="Nusbaum C."/>
            <person name="Birren B."/>
        </authorList>
    </citation>
    <scope>NUCLEOTIDE SEQUENCE [LARGE SCALE GENOMIC DNA]</scope>
    <source>
        <strain evidence="8">maculatus3</strain>
    </source>
</reference>